<keyword evidence="4 7" id="KW-0223">Dioxygenase</keyword>
<dbReference type="SMART" id="SM00702">
    <property type="entry name" value="P4Hc"/>
    <property type="match status" value="1"/>
</dbReference>
<dbReference type="PANTHER" id="PTHR41536">
    <property type="entry name" value="PKHD-TYPE HYDROXYLASE YBIX"/>
    <property type="match status" value="1"/>
</dbReference>
<dbReference type="GO" id="GO:0031418">
    <property type="term" value="F:L-ascorbic acid binding"/>
    <property type="evidence" value="ECO:0007669"/>
    <property type="project" value="UniProtKB-KW"/>
</dbReference>
<evidence type="ECO:0000256" key="6">
    <source>
        <dbReference type="ARBA" id="ARBA00023004"/>
    </source>
</evidence>
<evidence type="ECO:0000256" key="2">
    <source>
        <dbReference type="ARBA" id="ARBA00022723"/>
    </source>
</evidence>
<dbReference type="GO" id="GO:0016706">
    <property type="term" value="F:2-oxoglutarate-dependent dioxygenase activity"/>
    <property type="evidence" value="ECO:0007669"/>
    <property type="project" value="UniProtKB-UniRule"/>
</dbReference>
<dbReference type="Proteomes" id="UP000676409">
    <property type="component" value="Chromosome"/>
</dbReference>
<comment type="cofactor">
    <cofactor evidence="1 7">
        <name>L-ascorbate</name>
        <dbReference type="ChEBI" id="CHEBI:38290"/>
    </cofactor>
</comment>
<evidence type="ECO:0000256" key="3">
    <source>
        <dbReference type="ARBA" id="ARBA00022896"/>
    </source>
</evidence>
<sequence>MILIVPEVLSAADVAACRDRLEAASFIDGKVTAGAQSAEAKQNLQLPQDAPEAKALGELILDRLGRNPAFISAALPARVYPPLFNRYEAGMGFGDHVDNTIRYGEGGRRYRTDLSCTLFLSEPDEYDGGELVISGPIGAEAFKLAAGDMVLYPATTVHQVTPVTRGARWASFFWVQSMVRSGEQRDLLWELDQAVMDARARLGDGDETAIRLTGTYHNLLRMWAEA</sequence>
<dbReference type="InterPro" id="IPR023550">
    <property type="entry name" value="PKHD_hydroxylase"/>
</dbReference>
<proteinExistence type="inferred from homology"/>
<dbReference type="EMBL" id="CP073078">
    <property type="protein sequence ID" value="QUD89223.1"/>
    <property type="molecule type" value="Genomic_DNA"/>
</dbReference>
<dbReference type="InterPro" id="IPR006620">
    <property type="entry name" value="Pro_4_hyd_alph"/>
</dbReference>
<feature type="binding site" evidence="7">
    <location>
        <position position="96"/>
    </location>
    <ligand>
        <name>Fe cation</name>
        <dbReference type="ChEBI" id="CHEBI:24875"/>
    </ligand>
</feature>
<dbReference type="InterPro" id="IPR005123">
    <property type="entry name" value="Oxoglu/Fe-dep_dioxygenase_dom"/>
</dbReference>
<dbReference type="GO" id="GO:0006974">
    <property type="term" value="P:DNA damage response"/>
    <property type="evidence" value="ECO:0007669"/>
    <property type="project" value="TreeGrafter"/>
</dbReference>
<evidence type="ECO:0000259" key="8">
    <source>
        <dbReference type="PROSITE" id="PS51471"/>
    </source>
</evidence>
<dbReference type="NCBIfam" id="NF003975">
    <property type="entry name" value="PRK05467.1-4"/>
    <property type="match status" value="1"/>
</dbReference>
<dbReference type="GO" id="GO:0005506">
    <property type="term" value="F:iron ion binding"/>
    <property type="evidence" value="ECO:0007669"/>
    <property type="project" value="UniProtKB-UniRule"/>
</dbReference>
<reference evidence="9" key="1">
    <citation type="submission" date="2021-04" db="EMBL/GenBank/DDBJ databases">
        <title>The complete genome sequence of Caulobacter sp. S6.</title>
        <authorList>
            <person name="Tang Y."/>
            <person name="Ouyang W."/>
            <person name="Liu Q."/>
            <person name="Huang B."/>
            <person name="Guo Z."/>
            <person name="Lei P."/>
        </authorList>
    </citation>
    <scope>NUCLEOTIDE SEQUENCE</scope>
    <source>
        <strain evidence="9">S6</strain>
    </source>
</reference>
<evidence type="ECO:0000313" key="10">
    <source>
        <dbReference type="Proteomes" id="UP000676409"/>
    </source>
</evidence>
<dbReference type="GO" id="GO:0006879">
    <property type="term" value="P:intracellular iron ion homeostasis"/>
    <property type="evidence" value="ECO:0007669"/>
    <property type="project" value="TreeGrafter"/>
</dbReference>
<dbReference type="NCBIfam" id="NF003974">
    <property type="entry name" value="PRK05467.1-3"/>
    <property type="match status" value="1"/>
</dbReference>
<dbReference type="HAMAP" id="MF_00657">
    <property type="entry name" value="Hydroxyl_YbiX"/>
    <property type="match status" value="1"/>
</dbReference>
<dbReference type="Gene3D" id="2.60.120.620">
    <property type="entry name" value="q2cbj1_9rhob like domain"/>
    <property type="match status" value="1"/>
</dbReference>
<dbReference type="Pfam" id="PF13640">
    <property type="entry name" value="2OG-FeII_Oxy_3"/>
    <property type="match status" value="1"/>
</dbReference>
<name>A0A975IVU8_9CAUL</name>
<feature type="binding site" evidence="7">
    <location>
        <position position="168"/>
    </location>
    <ligand>
        <name>2-oxoglutarate</name>
        <dbReference type="ChEBI" id="CHEBI:16810"/>
    </ligand>
</feature>
<evidence type="ECO:0000313" key="9">
    <source>
        <dbReference type="EMBL" id="QUD89223.1"/>
    </source>
</evidence>
<dbReference type="Gene3D" id="4.10.860.20">
    <property type="entry name" value="Rabenosyn, Rab binding domain"/>
    <property type="match status" value="1"/>
</dbReference>
<accession>A0A975IVU8</accession>
<dbReference type="KEGG" id="caul:KCG34_04905"/>
<evidence type="ECO:0000256" key="4">
    <source>
        <dbReference type="ARBA" id="ARBA00022964"/>
    </source>
</evidence>
<dbReference type="RefSeq" id="WP_211939275.1">
    <property type="nucleotide sequence ID" value="NZ_CP073078.1"/>
</dbReference>
<dbReference type="PANTHER" id="PTHR41536:SF1">
    <property type="entry name" value="PKHD-TYPE HYDROXYLASE YBIX"/>
    <property type="match status" value="1"/>
</dbReference>
<evidence type="ECO:0000256" key="7">
    <source>
        <dbReference type="HAMAP-Rule" id="MF_00657"/>
    </source>
</evidence>
<comment type="cofactor">
    <cofactor evidence="7">
        <name>Fe(2+)</name>
        <dbReference type="ChEBI" id="CHEBI:29033"/>
    </cofactor>
    <text evidence="7">Binds 1 Fe(2+) ion per subunit.</text>
</comment>
<feature type="binding site" evidence="7">
    <location>
        <position position="158"/>
    </location>
    <ligand>
        <name>Fe cation</name>
        <dbReference type="ChEBI" id="CHEBI:24875"/>
    </ligand>
</feature>
<dbReference type="Pfam" id="PF18331">
    <property type="entry name" value="PKHD_C"/>
    <property type="match status" value="1"/>
</dbReference>
<organism evidence="9 10">
    <name type="scientific">Phenylobacterium montanum</name>
    <dbReference type="NCBI Taxonomy" id="2823693"/>
    <lineage>
        <taxon>Bacteria</taxon>
        <taxon>Pseudomonadati</taxon>
        <taxon>Pseudomonadota</taxon>
        <taxon>Alphaproteobacteria</taxon>
        <taxon>Caulobacterales</taxon>
        <taxon>Caulobacteraceae</taxon>
        <taxon>Phenylobacterium</taxon>
    </lineage>
</organism>
<dbReference type="PROSITE" id="PS51471">
    <property type="entry name" value="FE2OG_OXY"/>
    <property type="match status" value="1"/>
</dbReference>
<dbReference type="InterPro" id="IPR044862">
    <property type="entry name" value="Pro_4_hyd_alph_FE2OG_OXY"/>
</dbReference>
<keyword evidence="2 7" id="KW-0479">Metal-binding</keyword>
<protein>
    <submittedName>
        <fullName evidence="9">Fe2+-dependent dioxygenase</fullName>
    </submittedName>
</protein>
<dbReference type="AlphaFoldDB" id="A0A975IVU8"/>
<dbReference type="SUPFAM" id="SSF51197">
    <property type="entry name" value="Clavaminate synthase-like"/>
    <property type="match status" value="1"/>
</dbReference>
<evidence type="ECO:0000256" key="1">
    <source>
        <dbReference type="ARBA" id="ARBA00001961"/>
    </source>
</evidence>
<feature type="domain" description="Fe2OG dioxygenase" evidence="8">
    <location>
        <begin position="78"/>
        <end position="177"/>
    </location>
</feature>
<keyword evidence="10" id="KW-1185">Reference proteome</keyword>
<gene>
    <name evidence="9" type="ORF">KCG34_04905</name>
</gene>
<feature type="binding site" evidence="7">
    <location>
        <position position="98"/>
    </location>
    <ligand>
        <name>Fe cation</name>
        <dbReference type="ChEBI" id="CHEBI:24875"/>
    </ligand>
</feature>
<dbReference type="InterPro" id="IPR041097">
    <property type="entry name" value="PKHD_C"/>
</dbReference>
<evidence type="ECO:0000256" key="5">
    <source>
        <dbReference type="ARBA" id="ARBA00023002"/>
    </source>
</evidence>
<keyword evidence="5 7" id="KW-0560">Oxidoreductase</keyword>
<keyword evidence="3 7" id="KW-0847">Vitamin C</keyword>
<keyword evidence="6 7" id="KW-0408">Iron</keyword>